<comment type="caution">
    <text evidence="1">The sequence shown here is derived from an EMBL/GenBank/DDBJ whole genome shotgun (WGS) entry which is preliminary data.</text>
</comment>
<evidence type="ECO:0000313" key="2">
    <source>
        <dbReference type="Proteomes" id="UP000285266"/>
    </source>
</evidence>
<sequence>MSNEYPFASMRDSFDLSAYFVVGPRTARTGR</sequence>
<evidence type="ECO:0000313" key="1">
    <source>
        <dbReference type="EMBL" id="ROT86557.1"/>
    </source>
</evidence>
<dbReference type="EMBL" id="QRAJ01000007">
    <property type="protein sequence ID" value="ROT86557.1"/>
    <property type="molecule type" value="Genomic_DNA"/>
</dbReference>
<organism evidence="1 2">
    <name type="scientific">Bifidobacterium mongoliense</name>
    <dbReference type="NCBI Taxonomy" id="518643"/>
    <lineage>
        <taxon>Bacteria</taxon>
        <taxon>Bacillati</taxon>
        <taxon>Actinomycetota</taxon>
        <taxon>Actinomycetes</taxon>
        <taxon>Bifidobacteriales</taxon>
        <taxon>Bifidobacteriaceae</taxon>
        <taxon>Bifidobacterium</taxon>
    </lineage>
</organism>
<protein>
    <submittedName>
        <fullName evidence="1">Uncharacterized protein</fullName>
    </submittedName>
</protein>
<proteinExistence type="predicted"/>
<reference evidence="1 2" key="1">
    <citation type="submission" date="2018-07" db="EMBL/GenBank/DDBJ databases">
        <title>The role of parmesan cheese in vectoring bovine microbiota.</title>
        <authorList>
            <person name="Lugli G.A."/>
            <person name="Milani C."/>
        </authorList>
    </citation>
    <scope>NUCLEOTIDE SEQUENCE [LARGE SCALE GENOMIC DNA]</scope>
    <source>
        <strain evidence="1 2">BMONG18</strain>
    </source>
</reference>
<dbReference type="AlphaFoldDB" id="A0A423UCX2"/>
<name>A0A423UCX2_9BIFI</name>
<gene>
    <name evidence="1" type="ORF">BMONG18_1268</name>
</gene>
<accession>A0A423UCX2</accession>
<dbReference type="Proteomes" id="UP000285266">
    <property type="component" value="Unassembled WGS sequence"/>
</dbReference>